<gene>
    <name evidence="1" type="ORF">QAD02_010325</name>
</gene>
<accession>A0ACC2NC72</accession>
<evidence type="ECO:0000313" key="1">
    <source>
        <dbReference type="EMBL" id="KAJ8668662.1"/>
    </source>
</evidence>
<dbReference type="EMBL" id="CM056744">
    <property type="protein sequence ID" value="KAJ8668662.1"/>
    <property type="molecule type" value="Genomic_DNA"/>
</dbReference>
<dbReference type="Proteomes" id="UP001239111">
    <property type="component" value="Chromosome 4"/>
</dbReference>
<proteinExistence type="predicted"/>
<protein>
    <submittedName>
        <fullName evidence="1">Uncharacterized protein</fullName>
    </submittedName>
</protein>
<comment type="caution">
    <text evidence="1">The sequence shown here is derived from an EMBL/GenBank/DDBJ whole genome shotgun (WGS) entry which is preliminary data.</text>
</comment>
<reference evidence="1" key="1">
    <citation type="submission" date="2023-04" db="EMBL/GenBank/DDBJ databases">
        <title>A chromosome-level genome assembly of the parasitoid wasp Eretmocerus hayati.</title>
        <authorList>
            <person name="Zhong Y."/>
            <person name="Liu S."/>
            <person name="Liu Y."/>
        </authorList>
    </citation>
    <scope>NUCLEOTIDE SEQUENCE</scope>
    <source>
        <strain evidence="1">ZJU_SS_LIU_2023</strain>
    </source>
</reference>
<name>A0ACC2NC72_9HYME</name>
<sequence>MAVSLRPNVYFYTTLGLQLCIVLGAIPMLSYKVKYFENTEYPFILFVSQKNSDSFQDFLCTGALISKRHLIVPAQCIKNKAVEDLQVTRGSEEHLFSQSVTYDVSSTITYKNWASNFTDKFVILSDHDIAIIKTKEKVKGIIPASISIRNDSIQAGYEVNAIGWLEYRHPNAREFIRRPEEVSMVMLNSTECIRESTNIIEIINSLLMDETLCAETKSRGPLVTARDQIGPVLDSDESLLGIITQHYETSSHREVELILRLDDFTDFISKVTNNSISYTY</sequence>
<evidence type="ECO:0000313" key="2">
    <source>
        <dbReference type="Proteomes" id="UP001239111"/>
    </source>
</evidence>
<organism evidence="1 2">
    <name type="scientific">Eretmocerus hayati</name>
    <dbReference type="NCBI Taxonomy" id="131215"/>
    <lineage>
        <taxon>Eukaryota</taxon>
        <taxon>Metazoa</taxon>
        <taxon>Ecdysozoa</taxon>
        <taxon>Arthropoda</taxon>
        <taxon>Hexapoda</taxon>
        <taxon>Insecta</taxon>
        <taxon>Pterygota</taxon>
        <taxon>Neoptera</taxon>
        <taxon>Endopterygota</taxon>
        <taxon>Hymenoptera</taxon>
        <taxon>Apocrita</taxon>
        <taxon>Proctotrupomorpha</taxon>
        <taxon>Chalcidoidea</taxon>
        <taxon>Aphelinidae</taxon>
        <taxon>Aphelininae</taxon>
        <taxon>Eretmocerus</taxon>
    </lineage>
</organism>
<keyword evidence="2" id="KW-1185">Reference proteome</keyword>